<evidence type="ECO:0008006" key="4">
    <source>
        <dbReference type="Google" id="ProtNLM"/>
    </source>
</evidence>
<feature type="compositionally biased region" description="Polar residues" evidence="1">
    <location>
        <begin position="327"/>
        <end position="357"/>
    </location>
</feature>
<protein>
    <recommendedName>
        <fullName evidence="4">C2H2-type domain-containing protein</fullName>
    </recommendedName>
</protein>
<feature type="region of interest" description="Disordered" evidence="1">
    <location>
        <begin position="710"/>
        <end position="734"/>
    </location>
</feature>
<feature type="compositionally biased region" description="Gly residues" evidence="1">
    <location>
        <begin position="713"/>
        <end position="731"/>
    </location>
</feature>
<dbReference type="EMBL" id="CH408034">
    <property type="protein sequence ID" value="EAQ84556.1"/>
    <property type="molecule type" value="Genomic_DNA"/>
</dbReference>
<feature type="region of interest" description="Disordered" evidence="1">
    <location>
        <begin position="591"/>
        <end position="631"/>
    </location>
</feature>
<feature type="region of interest" description="Disordered" evidence="1">
    <location>
        <begin position="303"/>
        <end position="386"/>
    </location>
</feature>
<proteinExistence type="predicted"/>
<keyword evidence="3" id="KW-1185">Reference proteome</keyword>
<evidence type="ECO:0000313" key="2">
    <source>
        <dbReference type="EMBL" id="EAQ84556.1"/>
    </source>
</evidence>
<feature type="compositionally biased region" description="Polar residues" evidence="1">
    <location>
        <begin position="619"/>
        <end position="630"/>
    </location>
</feature>
<dbReference type="PANTHER" id="PTHR38166:SF1">
    <property type="entry name" value="C2H2-TYPE DOMAIN-CONTAINING PROTEIN"/>
    <property type="match status" value="1"/>
</dbReference>
<dbReference type="HOGENOM" id="CLU_368009_0_0_1"/>
<dbReference type="Proteomes" id="UP000001056">
    <property type="component" value="Unassembled WGS sequence"/>
</dbReference>
<name>Q2GTY4_CHAGB</name>
<organism evidence="2 3">
    <name type="scientific">Chaetomium globosum (strain ATCC 6205 / CBS 148.51 / DSM 1962 / NBRC 6347 / NRRL 1970)</name>
    <name type="common">Soil fungus</name>
    <dbReference type="NCBI Taxonomy" id="306901"/>
    <lineage>
        <taxon>Eukaryota</taxon>
        <taxon>Fungi</taxon>
        <taxon>Dikarya</taxon>
        <taxon>Ascomycota</taxon>
        <taxon>Pezizomycotina</taxon>
        <taxon>Sordariomycetes</taxon>
        <taxon>Sordariomycetidae</taxon>
        <taxon>Sordariales</taxon>
        <taxon>Chaetomiaceae</taxon>
        <taxon>Chaetomium</taxon>
    </lineage>
</organism>
<dbReference type="PANTHER" id="PTHR38166">
    <property type="entry name" value="C2H2-TYPE DOMAIN-CONTAINING PROTEIN-RELATED"/>
    <property type="match status" value="1"/>
</dbReference>
<dbReference type="AlphaFoldDB" id="Q2GTY4"/>
<gene>
    <name evidence="2" type="ORF">CHGG_08570</name>
</gene>
<dbReference type="InParanoid" id="Q2GTY4"/>
<evidence type="ECO:0000256" key="1">
    <source>
        <dbReference type="SAM" id="MobiDB-lite"/>
    </source>
</evidence>
<dbReference type="STRING" id="306901.Q2GTY4"/>
<accession>Q2GTY4</accession>
<dbReference type="OrthoDB" id="3521097at2759"/>
<dbReference type="GeneID" id="4395472"/>
<evidence type="ECO:0000313" key="3">
    <source>
        <dbReference type="Proteomes" id="UP000001056"/>
    </source>
</evidence>
<sequence length="757" mass="82198">MSSCSTAPTPTYHLTPTYCPVQKARTRHVSHWPPARAKTQICLLKDGRPLCHYSFTYYCDTYSATFPWETDLGKHFNASAGCTAFPGSFLPRVTSFAPSITTADWNAINVAVGNLTASHEDRWKGIWHALFPKFPAPTSPYAETDFSSADLFLFRQHLISTTSQELCDLFERTRVSGKKVAPAAISRLLESFCHNWAQLPVIPGDVDMGVSAIIDLRNAPLATSNQPADSELSEFGEQIAENTTRPSANSDAMFLNVASEPTVKMFDSPSPGSDNEIGSRFSSALSATVRALTAAYERELQTVSPSGMTGAAIDPAKAPESSPPHNTPSDSAGSLASSGIRSLSTAITSQASSQEGNVRQKRGREEDDEPEKSPPPKRKRIEKGAKRLACPFQKRYPLKHFFCGGGRTGGARGFVHISHIKHHIHRCHIRPLMYCPNCKVELENSDDFVEHVTGQSCETQPFRDETALLRTDALAASLRARVDKTQSLSGQWFSVWRILFPGESEPTSCFVDEVPEHMLRYQEFVSRRGDEIIRDIIHAHGLLPDRRSAADEDPESAQRNEEGQVAFAQRVFGLATEAIFQSLVADIHQAHQATASSERPHQGIDTARNKGKAPENRRTASSIPGQTNDGTPVITPALPAAFTPSAVQTVPGGIFVDQGPSDVEVNNLTASNLMRSWRDRSLFDVIQPVATTVPVLHGSSLSNLEMDLNQAGDPGGGEGVAEGSGSFGGGDSNFAGNPLGEDFMQFLEVDGGNSFNS</sequence>
<dbReference type="RefSeq" id="XP_001226497.1">
    <property type="nucleotide sequence ID" value="XM_001226496.1"/>
</dbReference>
<reference evidence="3" key="1">
    <citation type="journal article" date="2015" name="Genome Announc.">
        <title>Draft genome sequence of the cellulolytic fungus Chaetomium globosum.</title>
        <authorList>
            <person name="Cuomo C.A."/>
            <person name="Untereiner W.A."/>
            <person name="Ma L.-J."/>
            <person name="Grabherr M."/>
            <person name="Birren B.W."/>
        </authorList>
    </citation>
    <scope>NUCLEOTIDE SEQUENCE [LARGE SCALE GENOMIC DNA]</scope>
    <source>
        <strain evidence="3">ATCC 6205 / CBS 148.51 / DSM 1962 / NBRC 6347 / NRRL 1970</strain>
    </source>
</reference>
<dbReference type="eggNOG" id="ENOG502RVYA">
    <property type="taxonomic scope" value="Eukaryota"/>
</dbReference>
<dbReference type="VEuPathDB" id="FungiDB:CHGG_08570"/>